<gene>
    <name evidence="2" type="ORF">OC696_02200</name>
</gene>
<evidence type="ECO:0000313" key="2">
    <source>
        <dbReference type="EMBL" id="MDO8054669.1"/>
    </source>
</evidence>
<keyword evidence="1" id="KW-0472">Membrane</keyword>
<comment type="caution">
    <text evidence="2">The sequence shown here is derived from an EMBL/GenBank/DDBJ whole genome shotgun (WGS) entry which is preliminary data.</text>
</comment>
<dbReference type="EMBL" id="JAOSIW010000018">
    <property type="protein sequence ID" value="MDO8054669.1"/>
    <property type="molecule type" value="Genomic_DNA"/>
</dbReference>
<protein>
    <submittedName>
        <fullName evidence="2">Uncharacterized protein</fullName>
    </submittedName>
</protein>
<dbReference type="Proteomes" id="UP001170651">
    <property type="component" value="Unassembled WGS sequence"/>
</dbReference>
<dbReference type="AlphaFoldDB" id="A0AAP4X8L8"/>
<evidence type="ECO:0000256" key="1">
    <source>
        <dbReference type="SAM" id="Phobius"/>
    </source>
</evidence>
<accession>A0AAP4X8L8</accession>
<name>A0AAP4X8L8_9MOLU</name>
<reference evidence="2 3" key="1">
    <citation type="journal article" date="2023" name="Int. J. Syst. Evol. Microbiol.">
        <title>The observation of taxonomic boundaries for the 16SrII and 16SrXXV phytoplasmas using genome-based delimitation.</title>
        <authorList>
            <person name="Rodrigues Jardim B."/>
            <person name="Tran-Nguyen L.T.T."/>
            <person name="Gambley C."/>
            <person name="Al-Sadi A.M."/>
            <person name="Al-Subhi A.M."/>
            <person name="Foissac X."/>
            <person name="Salar P."/>
            <person name="Cai H."/>
            <person name="Yang J.Y."/>
            <person name="Davis R."/>
            <person name="Jones L."/>
            <person name="Rodoni B."/>
            <person name="Constable F.E."/>
        </authorList>
    </citation>
    <scope>NUCLEOTIDE SEQUENCE [LARGE SCALE GENOMIC DNA]</scope>
    <source>
        <strain evidence="2">BAWM-OMN-P26</strain>
    </source>
</reference>
<dbReference type="RefSeq" id="WP_304516092.1">
    <property type="nucleotide sequence ID" value="NZ_JAOSIW010000018.1"/>
</dbReference>
<proteinExistence type="predicted"/>
<keyword evidence="1" id="KW-1133">Transmembrane helix</keyword>
<keyword evidence="3" id="KW-1185">Reference proteome</keyword>
<evidence type="ECO:0000313" key="3">
    <source>
        <dbReference type="Proteomes" id="UP001170651"/>
    </source>
</evidence>
<sequence>MIYLKQKNFLLKTNLLFLFFAGLLFYYNSNKNIILAMNHNLTYYDTPNYYTNYNDPLQNLFFQANQLNQIISNS</sequence>
<feature type="transmembrane region" description="Helical" evidence="1">
    <location>
        <begin position="9"/>
        <end position="27"/>
    </location>
</feature>
<organism evidence="2 3">
    <name type="scientific">Candidatus Phytoplasma australasiaticum subsp. australasiaticum</name>
    <dbReference type="NCBI Taxonomy" id="2832407"/>
    <lineage>
        <taxon>Bacteria</taxon>
        <taxon>Bacillati</taxon>
        <taxon>Mycoplasmatota</taxon>
        <taxon>Mollicutes</taxon>
        <taxon>Acholeplasmatales</taxon>
        <taxon>Acholeplasmataceae</taxon>
        <taxon>Candidatus Phytoplasma</taxon>
        <taxon>16SrII (Peanut WB group)</taxon>
        <taxon>Candidatus Phytoplasma australasiaticum</taxon>
    </lineage>
</organism>
<keyword evidence="1" id="KW-0812">Transmembrane</keyword>